<dbReference type="InterPro" id="IPR055188">
    <property type="entry name" value="Choice_anch_I"/>
</dbReference>
<proteinExistence type="predicted"/>
<dbReference type="Pfam" id="PF03160">
    <property type="entry name" value="Calx-beta"/>
    <property type="match status" value="2"/>
</dbReference>
<dbReference type="InterPro" id="IPR011044">
    <property type="entry name" value="Quino_amine_DH_bsu"/>
</dbReference>
<feature type="domain" description="Calx-beta" evidence="6">
    <location>
        <begin position="350"/>
        <end position="459"/>
    </location>
</feature>
<dbReference type="SUPFAM" id="SSF50969">
    <property type="entry name" value="YVTN repeat-like/Quinoprotein amine dehydrogenase"/>
    <property type="match status" value="1"/>
</dbReference>
<evidence type="ECO:0000259" key="8">
    <source>
        <dbReference type="Pfam" id="PF22494"/>
    </source>
</evidence>
<evidence type="ECO:0000256" key="1">
    <source>
        <dbReference type="ARBA" id="ARBA00022729"/>
    </source>
</evidence>
<dbReference type="NCBIfam" id="TIGR04183">
    <property type="entry name" value="Por_Secre_tail"/>
    <property type="match status" value="1"/>
</dbReference>
<name>A0ABV8QTQ2_9BACT</name>
<evidence type="ECO:0000313" key="10">
    <source>
        <dbReference type="Proteomes" id="UP001595907"/>
    </source>
</evidence>
<keyword evidence="1 5" id="KW-0732">Signal</keyword>
<dbReference type="InterPro" id="IPR038081">
    <property type="entry name" value="CalX-like_sf"/>
</dbReference>
<dbReference type="NCBIfam" id="NF038117">
    <property type="entry name" value="choice_anch_I"/>
    <property type="match status" value="1"/>
</dbReference>
<evidence type="ECO:0000259" key="7">
    <source>
        <dbReference type="Pfam" id="PF18962"/>
    </source>
</evidence>
<feature type="signal peptide" evidence="5">
    <location>
        <begin position="1"/>
        <end position="24"/>
    </location>
</feature>
<feature type="domain" description="Secretion system C-terminal sorting" evidence="7">
    <location>
        <begin position="1353"/>
        <end position="1421"/>
    </location>
</feature>
<evidence type="ECO:0000256" key="3">
    <source>
        <dbReference type="ARBA" id="ARBA00022837"/>
    </source>
</evidence>
<dbReference type="RefSeq" id="WP_379709125.1">
    <property type="nucleotide sequence ID" value="NZ_JBHSCZ010000002.1"/>
</dbReference>
<reference evidence="10" key="1">
    <citation type="journal article" date="2019" name="Int. J. Syst. Evol. Microbiol.">
        <title>The Global Catalogue of Microorganisms (GCM) 10K type strain sequencing project: providing services to taxonomists for standard genome sequencing and annotation.</title>
        <authorList>
            <consortium name="The Broad Institute Genomics Platform"/>
            <consortium name="The Broad Institute Genome Sequencing Center for Infectious Disease"/>
            <person name="Wu L."/>
            <person name="Ma J."/>
        </authorList>
    </citation>
    <scope>NUCLEOTIDE SEQUENCE [LARGE SCALE GENOMIC DNA]</scope>
    <source>
        <strain evidence="10">CECT 8289</strain>
    </source>
</reference>
<feature type="compositionally biased region" description="Polar residues" evidence="4">
    <location>
        <begin position="957"/>
        <end position="973"/>
    </location>
</feature>
<dbReference type="PANTHER" id="PTHR46928:SF1">
    <property type="entry name" value="MESENCHYME-SPECIFIC CELL SURFACE GLYCOPROTEIN"/>
    <property type="match status" value="1"/>
</dbReference>
<dbReference type="Proteomes" id="UP001595907">
    <property type="component" value="Unassembled WGS sequence"/>
</dbReference>
<evidence type="ECO:0000256" key="2">
    <source>
        <dbReference type="ARBA" id="ARBA00022737"/>
    </source>
</evidence>
<dbReference type="SUPFAM" id="SSF141072">
    <property type="entry name" value="CalX-like"/>
    <property type="match status" value="2"/>
</dbReference>
<evidence type="ECO:0000313" key="9">
    <source>
        <dbReference type="EMBL" id="MFC4263057.1"/>
    </source>
</evidence>
<dbReference type="Pfam" id="PF18962">
    <property type="entry name" value="Por_Secre_tail"/>
    <property type="match status" value="1"/>
</dbReference>
<comment type="caution">
    <text evidence="9">The sequence shown here is derived from an EMBL/GenBank/DDBJ whole genome shotgun (WGS) entry which is preliminary data.</text>
</comment>
<feature type="chain" id="PRO_5045966767" evidence="5">
    <location>
        <begin position="25"/>
        <end position="1428"/>
    </location>
</feature>
<dbReference type="Pfam" id="PF22494">
    <property type="entry name" value="choice_anch_I"/>
    <property type="match status" value="1"/>
</dbReference>
<organism evidence="9 10">
    <name type="scientific">Ferruginibacter yonginensis</name>
    <dbReference type="NCBI Taxonomy" id="1310416"/>
    <lineage>
        <taxon>Bacteria</taxon>
        <taxon>Pseudomonadati</taxon>
        <taxon>Bacteroidota</taxon>
        <taxon>Chitinophagia</taxon>
        <taxon>Chitinophagales</taxon>
        <taxon>Chitinophagaceae</taxon>
        <taxon>Ferruginibacter</taxon>
    </lineage>
</organism>
<keyword evidence="3" id="KW-0106">Calcium</keyword>
<evidence type="ECO:0000256" key="4">
    <source>
        <dbReference type="SAM" id="MobiDB-lite"/>
    </source>
</evidence>
<gene>
    <name evidence="9" type="ORF">ACFOWM_09220</name>
</gene>
<evidence type="ECO:0000259" key="6">
    <source>
        <dbReference type="Pfam" id="PF03160"/>
    </source>
</evidence>
<feature type="domain" description="Calx-beta" evidence="6">
    <location>
        <begin position="468"/>
        <end position="572"/>
    </location>
</feature>
<dbReference type="PANTHER" id="PTHR46928">
    <property type="entry name" value="MESENCHYME-SPECIFIC CELL SURFACE GLYCOPROTEIN"/>
    <property type="match status" value="1"/>
</dbReference>
<dbReference type="EMBL" id="JBHSCZ010000002">
    <property type="protein sequence ID" value="MFC4263057.1"/>
    <property type="molecule type" value="Genomic_DNA"/>
</dbReference>
<dbReference type="InterPro" id="IPR052956">
    <property type="entry name" value="Mesenchyme-surface_protein"/>
</dbReference>
<feature type="domain" description="Choice-of-anchor I" evidence="8">
    <location>
        <begin position="588"/>
        <end position="1064"/>
    </location>
</feature>
<dbReference type="Gene3D" id="2.60.40.2030">
    <property type="match status" value="2"/>
</dbReference>
<dbReference type="InterPro" id="IPR026444">
    <property type="entry name" value="Secre_tail"/>
</dbReference>
<evidence type="ECO:0000256" key="5">
    <source>
        <dbReference type="SAM" id="SignalP"/>
    </source>
</evidence>
<feature type="region of interest" description="Disordered" evidence="4">
    <location>
        <begin position="957"/>
        <end position="986"/>
    </location>
</feature>
<sequence length="1428" mass="147811">MKKLYHLIALVAVFITVLNQATQAQNFTPGNIAFLQAEASANNTTAKLVVINTNNAAQTEATAASVINIDGTGANALRISSSATSTGYVSLSNDRTILTFTGANNTNTTANVNTLNPRAVANVTSTGAFSLATTYTGTSGNQTRSATTLNNSNWFIADQGGLYTNSTTAPNPVGNFRAIKSFGGTVYVASSSSTATVIQVNTIASPTGATATGLPGLTNNANLQDFYLVSSGSNGTNFDILYSISATSNTAGTIAKYSLVNGNWVSNGTYTTTFGGFGLAAEKSGAGANIYVSTGQGALTANSIIKLNDVAGYNTTISITTANNVTLYTAPTGKIVKGLDFVPVAPILPTVTLSVSTNTAAEADATVVTVTATTSAPVTSNQTVTLGVTGTNITAGDYNLSNTTITIPNGATTGTVTFTVVDDAVVEGTETATLTISAPSSGIALGTTTTQNLTITDNDVAANPTVNLSVSTNTASEENATIVTVTATASAPVVGNQTVTLGVSGTGITSADYILSNSTITIPNGATTGNVTFTIKNDAIIEGNETAVLTISNPSAGITLGTTATQNVIITDFVCQPLVLRATATSINGAEISTYDAATKRIFTVAGPALEYYTLSNTAQLSTPTNIPFGFTPPAGTNAVPNSISVKNGVVAVSFAIVDATSNAQQLGRVAFYNAATATYITDVTVGYLPDMLVFTNDGTKILTANEGEPNSYGQGNSFDPEGSVSIIDISAGVNNATVTTAGFTGFNGQIAALRAAGVRIFGPGATVAQDVEPEYISFSTDGTTAFITLQENNAVATLNIATATITNIYPLGLKNHSIAGNGLDVSDQDGGTINIQNWPVMGMYQPDAIASFNVGGTNYFITANEGDSRAYTGFSEEVRVGAAGYVLDAATFPTATTLKQNANVGRLQVTNATGDTDTDGDFDQIQVFGARSFSIWTNTFTQVFDSGDQLEQITKAQNPASFNSDGTSASFDTRSDNKGPEPEGVTTGMVNGVLYAFIGSERTGDVFVYDISNPLAPVFKQYIDNPADVAVEGILFVPAAESATGKALLIVSAENSKTVSVYEFVQDAATLAIGGTTITTTQSATTTYTGCTGVVVTVAQAGGNAIAGSVTSKVYVDATVQSNNTIPYVQRHYEITPATNATSATGRVTLYFTQQEFDAFNAAPNSTLDLPTNANDVAGKANLLVVKYPGVSADGTGNQTSYTGTPETIDPADVDIVYNSLAARWEVSFDVTGFSGFFIQTNAVVLPVTLLDFTAVAAKNDALVQWKVTNEINQATYEVQYSSNGYQFITIGSLTATNSTAVTTYNFTHINAANNGTKLYYRLKMVSNNGAITFSNIVLVRFGENGKGITDVFPNPTTGLVTVVAANNNTANMQITWMDATGSILKKQPANKTGTTVLNITSFAPGIYWLKATTTDGVQQVFKIIKQ</sequence>
<dbReference type="InterPro" id="IPR003644">
    <property type="entry name" value="Calx_beta"/>
</dbReference>
<keyword evidence="2" id="KW-0677">Repeat</keyword>
<dbReference type="InterPro" id="IPR013783">
    <property type="entry name" value="Ig-like_fold"/>
</dbReference>
<protein>
    <submittedName>
        <fullName evidence="9">Choice-of-anchor I family protein</fullName>
    </submittedName>
</protein>
<dbReference type="Gene3D" id="2.60.40.10">
    <property type="entry name" value="Immunoglobulins"/>
    <property type="match status" value="1"/>
</dbReference>
<accession>A0ABV8QTQ2</accession>
<keyword evidence="10" id="KW-1185">Reference proteome</keyword>